<protein>
    <recommendedName>
        <fullName evidence="1">DUF357 domain-containing protein</fullName>
    </recommendedName>
</protein>
<gene>
    <name evidence="2" type="ORF">S01H1_62890</name>
</gene>
<dbReference type="Gene3D" id="1.20.1270.90">
    <property type="entry name" value="AF1782-like"/>
    <property type="match status" value="1"/>
</dbReference>
<dbReference type="SUPFAM" id="SSF158372">
    <property type="entry name" value="AF1782-like"/>
    <property type="match status" value="1"/>
</dbReference>
<dbReference type="Pfam" id="PF04010">
    <property type="entry name" value="DUF357"/>
    <property type="match status" value="1"/>
</dbReference>
<dbReference type="InterPro" id="IPR036809">
    <property type="entry name" value="AF1782-like_sf"/>
</dbReference>
<comment type="caution">
    <text evidence="2">The sequence shown here is derived from an EMBL/GenBank/DDBJ whole genome shotgun (WGS) entry which is preliminary data.</text>
</comment>
<dbReference type="InterPro" id="IPR023140">
    <property type="entry name" value="DUF357"/>
</dbReference>
<evidence type="ECO:0000313" key="2">
    <source>
        <dbReference type="EMBL" id="GAG31146.1"/>
    </source>
</evidence>
<name>X0Y2K8_9ZZZZ</name>
<dbReference type="AlphaFoldDB" id="X0Y2K8"/>
<organism evidence="2">
    <name type="scientific">marine sediment metagenome</name>
    <dbReference type="NCBI Taxonomy" id="412755"/>
    <lineage>
        <taxon>unclassified sequences</taxon>
        <taxon>metagenomes</taxon>
        <taxon>ecological metagenomes</taxon>
    </lineage>
</organism>
<evidence type="ECO:0000259" key="1">
    <source>
        <dbReference type="Pfam" id="PF04010"/>
    </source>
</evidence>
<sequence>MQDKITKQKINKYLKLTGKAYEKAKKSVNKKKEKQAKEVLIMVKCYISDAKHFQAKEEYVNSFACINYAHGWLDSGARLKIFNVDDDKLFTI</sequence>
<dbReference type="EMBL" id="BARS01041337">
    <property type="protein sequence ID" value="GAG31146.1"/>
    <property type="molecule type" value="Genomic_DNA"/>
</dbReference>
<proteinExistence type="predicted"/>
<reference evidence="2" key="1">
    <citation type="journal article" date="2014" name="Front. Microbiol.">
        <title>High frequency of phylogenetically diverse reductive dehalogenase-homologous genes in deep subseafloor sedimentary metagenomes.</title>
        <authorList>
            <person name="Kawai M."/>
            <person name="Futagami T."/>
            <person name="Toyoda A."/>
            <person name="Takaki Y."/>
            <person name="Nishi S."/>
            <person name="Hori S."/>
            <person name="Arai W."/>
            <person name="Tsubouchi T."/>
            <person name="Morono Y."/>
            <person name="Uchiyama I."/>
            <person name="Ito T."/>
            <person name="Fujiyama A."/>
            <person name="Inagaki F."/>
            <person name="Takami H."/>
        </authorList>
    </citation>
    <scope>NUCLEOTIDE SEQUENCE</scope>
    <source>
        <strain evidence="2">Expedition CK06-06</strain>
    </source>
</reference>
<accession>X0Y2K8</accession>
<feature type="domain" description="DUF357" evidence="1">
    <location>
        <begin position="12"/>
        <end position="82"/>
    </location>
</feature>